<proteinExistence type="predicted"/>
<name>A0A371FUB1_MUCPR</name>
<reference evidence="2" key="1">
    <citation type="submission" date="2018-05" db="EMBL/GenBank/DDBJ databases">
        <title>Draft genome of Mucuna pruriens seed.</title>
        <authorList>
            <person name="Nnadi N.E."/>
            <person name="Vos R."/>
            <person name="Hasami M.H."/>
            <person name="Devisetty U.K."/>
            <person name="Aguiy J.C."/>
        </authorList>
    </citation>
    <scope>NUCLEOTIDE SEQUENCE [LARGE SCALE GENOMIC DNA]</scope>
    <source>
        <strain evidence="2">JCA_2017</strain>
    </source>
</reference>
<keyword evidence="1" id="KW-1133">Transmembrane helix</keyword>
<dbReference type="EMBL" id="QJKJ01007789">
    <property type="protein sequence ID" value="RDX81939.1"/>
    <property type="molecule type" value="Genomic_DNA"/>
</dbReference>
<gene>
    <name evidence="2" type="ORF">CR513_37336</name>
</gene>
<keyword evidence="1" id="KW-0472">Membrane</keyword>
<comment type="caution">
    <text evidence="2">The sequence shown here is derived from an EMBL/GenBank/DDBJ whole genome shotgun (WGS) entry which is preliminary data.</text>
</comment>
<dbReference type="AlphaFoldDB" id="A0A371FUB1"/>
<accession>A0A371FUB1</accession>
<keyword evidence="3" id="KW-1185">Reference proteome</keyword>
<sequence length="108" mass="12285">VELKRSTSVIPIQHDHEPMLWNQDHINKASQRQLSSYIWVLALGWGWTIIILARTWTLDNLCSSFSIQVQGNVGSIKIPSHHAGHNFLVWLGNPYGLYSASSAYTWLL</sequence>
<evidence type="ECO:0000256" key="1">
    <source>
        <dbReference type="SAM" id="Phobius"/>
    </source>
</evidence>
<keyword evidence="1" id="KW-0812">Transmembrane</keyword>
<dbReference type="Proteomes" id="UP000257109">
    <property type="component" value="Unassembled WGS sequence"/>
</dbReference>
<evidence type="ECO:0000313" key="3">
    <source>
        <dbReference type="Proteomes" id="UP000257109"/>
    </source>
</evidence>
<organism evidence="2 3">
    <name type="scientific">Mucuna pruriens</name>
    <name type="common">Velvet bean</name>
    <name type="synonym">Dolichos pruriens</name>
    <dbReference type="NCBI Taxonomy" id="157652"/>
    <lineage>
        <taxon>Eukaryota</taxon>
        <taxon>Viridiplantae</taxon>
        <taxon>Streptophyta</taxon>
        <taxon>Embryophyta</taxon>
        <taxon>Tracheophyta</taxon>
        <taxon>Spermatophyta</taxon>
        <taxon>Magnoliopsida</taxon>
        <taxon>eudicotyledons</taxon>
        <taxon>Gunneridae</taxon>
        <taxon>Pentapetalae</taxon>
        <taxon>rosids</taxon>
        <taxon>fabids</taxon>
        <taxon>Fabales</taxon>
        <taxon>Fabaceae</taxon>
        <taxon>Papilionoideae</taxon>
        <taxon>50 kb inversion clade</taxon>
        <taxon>NPAAA clade</taxon>
        <taxon>indigoferoid/millettioid clade</taxon>
        <taxon>Phaseoleae</taxon>
        <taxon>Mucuna</taxon>
    </lineage>
</organism>
<protein>
    <submittedName>
        <fullName evidence="2">Uncharacterized protein</fullName>
    </submittedName>
</protein>
<feature type="non-terminal residue" evidence="2">
    <location>
        <position position="1"/>
    </location>
</feature>
<evidence type="ECO:0000313" key="2">
    <source>
        <dbReference type="EMBL" id="RDX81939.1"/>
    </source>
</evidence>
<feature type="transmembrane region" description="Helical" evidence="1">
    <location>
        <begin position="37"/>
        <end position="56"/>
    </location>
</feature>